<dbReference type="Gramene" id="XM_028331946.1">
    <property type="protein sequence ID" value="XP_028187747.1"/>
    <property type="gene ID" value="LOC114374313"/>
</dbReference>
<dbReference type="GO" id="GO:0005737">
    <property type="term" value="C:cytoplasm"/>
    <property type="evidence" value="ECO:0007669"/>
    <property type="project" value="TreeGrafter"/>
</dbReference>
<dbReference type="Pfam" id="PF00400">
    <property type="entry name" value="WD40"/>
    <property type="match status" value="2"/>
</dbReference>
<dbReference type="EMBL" id="QZWG01000011">
    <property type="protein sequence ID" value="RZB84079.1"/>
    <property type="molecule type" value="Genomic_DNA"/>
</dbReference>
<protein>
    <submittedName>
        <fullName evidence="4">DDB1-and CUL4-associated factor 8</fullName>
    </submittedName>
</protein>
<evidence type="ECO:0000313" key="4">
    <source>
        <dbReference type="EMBL" id="RZB84079.1"/>
    </source>
</evidence>
<dbReference type="PANTHER" id="PTHR15574:SF65">
    <property type="entry name" value="TRANSDUCIN_WD40 REPEAT-LIKE SUPERFAMILY PROTEIN"/>
    <property type="match status" value="1"/>
</dbReference>
<dbReference type="GO" id="GO:0080008">
    <property type="term" value="C:Cul4-RING E3 ubiquitin ligase complex"/>
    <property type="evidence" value="ECO:0007669"/>
    <property type="project" value="TreeGrafter"/>
</dbReference>
<dbReference type="Proteomes" id="UP000289340">
    <property type="component" value="Chromosome 11"/>
</dbReference>
<proteinExistence type="predicted"/>
<dbReference type="InterPro" id="IPR001680">
    <property type="entry name" value="WD40_rpt"/>
</dbReference>
<dbReference type="InterPro" id="IPR015943">
    <property type="entry name" value="WD40/YVTN_repeat-like_dom_sf"/>
</dbReference>
<feature type="repeat" description="WD" evidence="3">
    <location>
        <begin position="57"/>
        <end position="98"/>
    </location>
</feature>
<comment type="caution">
    <text evidence="4">The sequence shown here is derived from an EMBL/GenBank/DDBJ whole genome shotgun (WGS) entry which is preliminary data.</text>
</comment>
<dbReference type="SMART" id="SM00320">
    <property type="entry name" value="WD40"/>
    <property type="match status" value="7"/>
</dbReference>
<dbReference type="AlphaFoldDB" id="A0A445IDG4"/>
<keyword evidence="1 3" id="KW-0853">WD repeat</keyword>
<organism evidence="4 5">
    <name type="scientific">Glycine soja</name>
    <name type="common">Wild soybean</name>
    <dbReference type="NCBI Taxonomy" id="3848"/>
    <lineage>
        <taxon>Eukaryota</taxon>
        <taxon>Viridiplantae</taxon>
        <taxon>Streptophyta</taxon>
        <taxon>Embryophyta</taxon>
        <taxon>Tracheophyta</taxon>
        <taxon>Spermatophyta</taxon>
        <taxon>Magnoliopsida</taxon>
        <taxon>eudicotyledons</taxon>
        <taxon>Gunneridae</taxon>
        <taxon>Pentapetalae</taxon>
        <taxon>rosids</taxon>
        <taxon>fabids</taxon>
        <taxon>Fabales</taxon>
        <taxon>Fabaceae</taxon>
        <taxon>Papilionoideae</taxon>
        <taxon>50 kb inversion clade</taxon>
        <taxon>NPAAA clade</taxon>
        <taxon>indigoferoid/millettioid clade</taxon>
        <taxon>Phaseoleae</taxon>
        <taxon>Glycine</taxon>
        <taxon>Glycine subgen. Soja</taxon>
    </lineage>
</organism>
<keyword evidence="5" id="KW-1185">Reference proteome</keyword>
<dbReference type="PANTHER" id="PTHR15574">
    <property type="entry name" value="WD REPEAT DOMAIN-CONTAINING FAMILY"/>
    <property type="match status" value="1"/>
</dbReference>
<evidence type="ECO:0000313" key="5">
    <source>
        <dbReference type="Proteomes" id="UP000289340"/>
    </source>
</evidence>
<reference evidence="4 5" key="1">
    <citation type="submission" date="2018-09" db="EMBL/GenBank/DDBJ databases">
        <title>A high-quality reference genome of wild soybean provides a powerful tool to mine soybean genomes.</title>
        <authorList>
            <person name="Xie M."/>
            <person name="Chung C.Y.L."/>
            <person name="Li M.-W."/>
            <person name="Wong F.-L."/>
            <person name="Chan T.-F."/>
            <person name="Lam H.-M."/>
        </authorList>
    </citation>
    <scope>NUCLEOTIDE SEQUENCE [LARGE SCALE GENOMIC DNA]</scope>
    <source>
        <strain evidence="5">cv. W05</strain>
        <tissue evidence="4">Hypocotyl of etiolated seedlings</tissue>
    </source>
</reference>
<evidence type="ECO:0000256" key="2">
    <source>
        <dbReference type="ARBA" id="ARBA00022737"/>
    </source>
</evidence>
<dbReference type="PROSITE" id="PS50082">
    <property type="entry name" value="WD_REPEATS_2"/>
    <property type="match status" value="1"/>
</dbReference>
<name>A0A445IDG4_GLYSO</name>
<evidence type="ECO:0000256" key="1">
    <source>
        <dbReference type="ARBA" id="ARBA00022574"/>
    </source>
</evidence>
<dbReference type="PROSITE" id="PS50294">
    <property type="entry name" value="WD_REPEATS_REGION"/>
    <property type="match status" value="1"/>
</dbReference>
<sequence>MENLHSHRGITNATTSPPHGFTDIFRRELGLSHPNSFARRFSASEVLVKSLDLYGKLDGHEGCVNAVEFNSTGDILVSGSDDRQIMFWNWESKTKLFAYPSGHTDNIFQTKIMPFTDGCRIVTSAGDGQIRLGLLWEDGRVDTTMLGKHHGCVYKLAVEPGSAHIFYSSGEDGFVQHFDLRSNSATKLFCCSSSIGNNKQTLSKVGLNSIVIDCRNPYYFAIGGSDEYARVYDMRKCQWDSARNSDRPVNTFCPLYLIGSNNVHITGLAYSSFGELLVSYNDELIYLFEKNMHSDSSPSSATSEDPKNIHEAQVYSGHRNAQTIKGVNFFGPNDEYVLSGSDCGHIFIWKKKEAKLVRLMVGDQHVVNQLEAHPHIPILATCGIEKNVKIWAPLGNDIPPLPGNVKEIMETNRQGREDRSRVTLTPDVIMHVLRLQRRQTLAYIERRHNRADIVSDEEDAEGYLLGFLDGDASSEEDYPGNSRDCNIS</sequence>
<dbReference type="InterPro" id="IPR036322">
    <property type="entry name" value="WD40_repeat_dom_sf"/>
</dbReference>
<dbReference type="SUPFAM" id="SSF50978">
    <property type="entry name" value="WD40 repeat-like"/>
    <property type="match status" value="1"/>
</dbReference>
<dbReference type="InterPro" id="IPR045151">
    <property type="entry name" value="DCAF8"/>
</dbReference>
<gene>
    <name evidence="4" type="ORF">D0Y65_032489</name>
</gene>
<evidence type="ECO:0000256" key="3">
    <source>
        <dbReference type="PROSITE-ProRule" id="PRU00221"/>
    </source>
</evidence>
<keyword evidence="2" id="KW-0677">Repeat</keyword>
<accession>A0A445IDG4</accession>
<dbReference type="Gene3D" id="2.130.10.10">
    <property type="entry name" value="YVTN repeat-like/Quinoprotein amine dehydrogenase"/>
    <property type="match status" value="1"/>
</dbReference>